<keyword evidence="5" id="KW-0393">Immunoglobulin domain</keyword>
<proteinExistence type="predicted"/>
<dbReference type="InterPro" id="IPR036116">
    <property type="entry name" value="FN3_sf"/>
</dbReference>
<dbReference type="GO" id="GO:0005911">
    <property type="term" value="C:cell-cell junction"/>
    <property type="evidence" value="ECO:0007669"/>
    <property type="project" value="TreeGrafter"/>
</dbReference>
<feature type="domain" description="Ig-like" evidence="7">
    <location>
        <begin position="1324"/>
        <end position="1426"/>
    </location>
</feature>
<keyword evidence="6" id="KW-0812">Transmembrane</keyword>
<feature type="domain" description="Ig-like" evidence="7">
    <location>
        <begin position="801"/>
        <end position="896"/>
    </location>
</feature>
<evidence type="ECO:0000256" key="1">
    <source>
        <dbReference type="ARBA" id="ARBA00004479"/>
    </source>
</evidence>
<evidence type="ECO:0000256" key="6">
    <source>
        <dbReference type="SAM" id="Phobius"/>
    </source>
</evidence>
<protein>
    <submittedName>
        <fullName evidence="9">Uncharacterized protein</fullName>
    </submittedName>
</protein>
<feature type="domain" description="Ig-like" evidence="7">
    <location>
        <begin position="1225"/>
        <end position="1313"/>
    </location>
</feature>
<dbReference type="SUPFAM" id="SSF48726">
    <property type="entry name" value="Immunoglobulin"/>
    <property type="match status" value="7"/>
</dbReference>
<dbReference type="InterPro" id="IPR003599">
    <property type="entry name" value="Ig_sub"/>
</dbReference>
<dbReference type="CDD" id="cd00063">
    <property type="entry name" value="FN3"/>
    <property type="match status" value="4"/>
</dbReference>
<accession>A0A914AMV2</accession>
<feature type="domain" description="Fibronectin type-III" evidence="8">
    <location>
        <begin position="1435"/>
        <end position="1529"/>
    </location>
</feature>
<dbReference type="OrthoDB" id="10039395at2759"/>
<dbReference type="Pfam" id="PF00047">
    <property type="entry name" value="ig"/>
    <property type="match status" value="1"/>
</dbReference>
<evidence type="ECO:0000259" key="7">
    <source>
        <dbReference type="PROSITE" id="PS50835"/>
    </source>
</evidence>
<comment type="subcellular location">
    <subcellularLocation>
        <location evidence="1">Membrane</location>
        <topology evidence="1">Single-pass type I membrane protein</topology>
    </subcellularLocation>
</comment>
<reference evidence="9" key="1">
    <citation type="submission" date="2022-11" db="UniProtKB">
        <authorList>
            <consortium name="EnsemblMetazoa"/>
        </authorList>
    </citation>
    <scope>IDENTIFICATION</scope>
</reference>
<evidence type="ECO:0000256" key="2">
    <source>
        <dbReference type="ARBA" id="ARBA00023136"/>
    </source>
</evidence>
<dbReference type="PROSITE" id="PS50835">
    <property type="entry name" value="IG_LIKE"/>
    <property type="match status" value="7"/>
</dbReference>
<dbReference type="Gene3D" id="2.60.40.10">
    <property type="entry name" value="Immunoglobulins"/>
    <property type="match status" value="11"/>
</dbReference>
<dbReference type="GO" id="GO:0098609">
    <property type="term" value="P:cell-cell adhesion"/>
    <property type="evidence" value="ECO:0007669"/>
    <property type="project" value="TreeGrafter"/>
</dbReference>
<dbReference type="SUPFAM" id="SSF49265">
    <property type="entry name" value="Fibronectin type III"/>
    <property type="match status" value="4"/>
</dbReference>
<dbReference type="SMART" id="SM00408">
    <property type="entry name" value="IGc2"/>
    <property type="match status" value="7"/>
</dbReference>
<evidence type="ECO:0000256" key="5">
    <source>
        <dbReference type="ARBA" id="ARBA00023319"/>
    </source>
</evidence>
<dbReference type="GO" id="GO:0005886">
    <property type="term" value="C:plasma membrane"/>
    <property type="evidence" value="ECO:0007669"/>
    <property type="project" value="TreeGrafter"/>
</dbReference>
<dbReference type="CDD" id="cd00096">
    <property type="entry name" value="Ig"/>
    <property type="match status" value="4"/>
</dbReference>
<dbReference type="RefSeq" id="XP_038064928.1">
    <property type="nucleotide sequence ID" value="XM_038209000.1"/>
</dbReference>
<dbReference type="PANTHER" id="PTHR11640">
    <property type="entry name" value="NEPHRIN"/>
    <property type="match status" value="1"/>
</dbReference>
<feature type="domain" description="Fibronectin type-III" evidence="8">
    <location>
        <begin position="510"/>
        <end position="604"/>
    </location>
</feature>
<dbReference type="GeneID" id="119735302"/>
<dbReference type="InterPro" id="IPR013783">
    <property type="entry name" value="Ig-like_fold"/>
</dbReference>
<dbReference type="Pfam" id="PF13927">
    <property type="entry name" value="Ig_3"/>
    <property type="match status" value="2"/>
</dbReference>
<evidence type="ECO:0000256" key="3">
    <source>
        <dbReference type="ARBA" id="ARBA00023157"/>
    </source>
</evidence>
<feature type="transmembrane region" description="Helical" evidence="6">
    <location>
        <begin position="1637"/>
        <end position="1654"/>
    </location>
</feature>
<dbReference type="PROSITE" id="PS50853">
    <property type="entry name" value="FN3"/>
    <property type="match status" value="4"/>
</dbReference>
<keyword evidence="2 6" id="KW-0472">Membrane</keyword>
<feature type="domain" description="Fibronectin type-III" evidence="8">
    <location>
        <begin position="1034"/>
        <end position="1131"/>
    </location>
</feature>
<dbReference type="InterPro" id="IPR003598">
    <property type="entry name" value="Ig_sub2"/>
</dbReference>
<dbReference type="Proteomes" id="UP000887568">
    <property type="component" value="Unplaced"/>
</dbReference>
<feature type="domain" description="Ig-like" evidence="7">
    <location>
        <begin position="399"/>
        <end position="501"/>
    </location>
</feature>
<evidence type="ECO:0000256" key="4">
    <source>
        <dbReference type="ARBA" id="ARBA00023180"/>
    </source>
</evidence>
<dbReference type="SMART" id="SM00060">
    <property type="entry name" value="FN3"/>
    <property type="match status" value="4"/>
</dbReference>
<dbReference type="InterPro" id="IPR036179">
    <property type="entry name" value="Ig-like_dom_sf"/>
</dbReference>
<dbReference type="EnsemblMetazoa" id="XM_038209000.1">
    <property type="protein sequence ID" value="XP_038064928.1"/>
    <property type="gene ID" value="LOC119735302"/>
</dbReference>
<name>A0A914AMV2_PATMI</name>
<dbReference type="InterPro" id="IPR051275">
    <property type="entry name" value="Cell_adhesion_signaling"/>
</dbReference>
<dbReference type="SMART" id="SM00409">
    <property type="entry name" value="IG"/>
    <property type="match status" value="7"/>
</dbReference>
<dbReference type="InterPro" id="IPR013151">
    <property type="entry name" value="Immunoglobulin_dom"/>
</dbReference>
<feature type="domain" description="Ig-like" evidence="7">
    <location>
        <begin position="1"/>
        <end position="102"/>
    </location>
</feature>
<feature type="domain" description="Ig-like" evidence="7">
    <location>
        <begin position="300"/>
        <end position="372"/>
    </location>
</feature>
<dbReference type="InterPro" id="IPR007110">
    <property type="entry name" value="Ig-like_dom"/>
</dbReference>
<evidence type="ECO:0000313" key="10">
    <source>
        <dbReference type="Proteomes" id="UP000887568"/>
    </source>
</evidence>
<dbReference type="InterPro" id="IPR003961">
    <property type="entry name" value="FN3_dom"/>
</dbReference>
<keyword evidence="6" id="KW-1133">Transmembrane helix</keyword>
<sequence>MNKDRTWIGANDNCTTTLECIVRSDPRPAVTWYGPNGANINEDTDPDRLSLEEDLYYDSSFVYRLHSKLTINPVNSSTDYGMYRCRAANGIGTFVDHEIELKETGPPEAPKDLKISNDGALTEDTIVFNWEPGYDGGEELESYYMNIREIPGDFNASNWIQLGPRERYWAYTDLQPDTLYQIAGYARNILGPSPNTTLDVRTTPTSPSDLGITVSYTKSKGRIVVTGIPRADKDNRACLRLAGRDLENVFDVSLRPDLDCIQSDGDLEYFAAGPYFDNMRYYLCRDKLCGRHSYVAYVWELFVTKTPSGPVLEGDDVTLTCAFDIGLSGWIEWRHSLDREISTTLTEPMFTTDSNDLTFKGVFRNQSGWYRCAGNSIWSDDWNPNRLSDWTVNVVFYGPEISNKDRTWIGANDNYTATLECIIQGNPLPNVTWYGPNDTIITNDTIPDRISLEDTISGDGVLGYRVISQVVFAAVESSTDYGMYRCRAASSIGTFDEHEIQLKETGDPEPPKELQVEYVTDSFIWVIWESRYDGGEELENFFTNIRKIPDEFDPLDWISNRPDYNGLSYSDLQPDTLYQVAVYATNKHGSSPYATLTVRTNPGDPDEMGITVSYIQAQGKFVITGIPQDDDAGICVRLEVYDEAQGEWVSLRPDLDCIQHDGEFLYSSPYPTDHFHCLYCRDDVCGDWSHVTIVTPTPQPTRPTGDANSNQVVIIAVCVAGTIILLLVTIAMCYICKCCSGKPQDEVRRTAPQPNTTVEVYNPSYDPPPTYVQAVELEANAGKNNDDPPPAYDCVSSREAPQVTDENEEQVYVKLKSKDWSLSVTKIPRGDILEGSDVTFTCAIVSSNPDIFVWIEWQHLLSEGETTTVIEPTYVTGSHTLTLTGLSGNQAGSYRCVGSTSWSPAYWNPTTFSGWRGLSLIYRPVIMNKDRKWIGANNNYTTTLECIVRSDPRPAVTWYGPNGANINEDTDPDRVSLEEIDFYSPIGYSVHNKLTINPVNSSADYGMYRCRAANGIGTFVDHDIELKETGPPEAPKDLKISNDGALTEDTIVFNWEPGYDGGEELESYYMNIRKIPGDFNASNWIQLGPRERYWAYTDLQPDTLYQITGYARNILGPSPNTTLDVRTTPTSPSDLGITVSYTKSKGRIIVTGIPRADKDNRACLRLAGRDLENVFDVSLRPELDCIQSDGEFEYFADGPYFDNMRCYLCRDKLCGRHSYVAYVWELFVTKTPSGPVLKGDDVTLTCAFDIGLSGWIEWRHSLDREISTTITEPTYTTDNTDLTLKGVFRNQSGWYRCAGNSIWSDDRNPNKLSDWTVNVVFFGPDISNKDRTWIGANDNYTATLECIIQGNPLPNVTWYGPNDTIITNDTIPDRILLEDTISGDGAVGYRVISQVVFAAVDTSTDYGMYRCRAASSIGTFDEHEIQLKETGNPEPPKGLQVRVVTYSYIWVKWESGYDGGEKLENFFSNIRKIPDEFNPFAWISNGPDDLRAYYLFLQPDALYQVAVYATNKHGSSPYATLTVRTNPGDPDEMGITVSYIQAQCKFVITGIPQDDDAGICVRLEVYDEAQGEWVSLRPDLDCIQHDGEFLYSSPYPTDHFHCLYCRDDVCGYSSHVTIVTPTPQPTRPTGDANSNQVVIIAVCVAGTIILLVTIA</sequence>
<organism evidence="9 10">
    <name type="scientific">Patiria miniata</name>
    <name type="common">Bat star</name>
    <name type="synonym">Asterina miniata</name>
    <dbReference type="NCBI Taxonomy" id="46514"/>
    <lineage>
        <taxon>Eukaryota</taxon>
        <taxon>Metazoa</taxon>
        <taxon>Echinodermata</taxon>
        <taxon>Eleutherozoa</taxon>
        <taxon>Asterozoa</taxon>
        <taxon>Asteroidea</taxon>
        <taxon>Valvatacea</taxon>
        <taxon>Valvatida</taxon>
        <taxon>Asterinidae</taxon>
        <taxon>Patiria</taxon>
    </lineage>
</organism>
<feature type="domain" description="Fibronectin type-III" evidence="8">
    <location>
        <begin position="109"/>
        <end position="206"/>
    </location>
</feature>
<keyword evidence="4" id="KW-0325">Glycoprotein</keyword>
<evidence type="ECO:0000259" key="8">
    <source>
        <dbReference type="PROSITE" id="PS50853"/>
    </source>
</evidence>
<keyword evidence="3" id="KW-1015">Disulfide bond</keyword>
<dbReference type="GO" id="GO:0050839">
    <property type="term" value="F:cell adhesion molecule binding"/>
    <property type="evidence" value="ECO:0007669"/>
    <property type="project" value="TreeGrafter"/>
</dbReference>
<keyword evidence="10" id="KW-1185">Reference proteome</keyword>
<feature type="domain" description="Ig-like" evidence="7">
    <location>
        <begin position="924"/>
        <end position="1027"/>
    </location>
</feature>
<evidence type="ECO:0000313" key="9">
    <source>
        <dbReference type="EnsemblMetazoa" id="XP_038064928.1"/>
    </source>
</evidence>